<proteinExistence type="predicted"/>
<name>A0A542EJJ2_9MICO</name>
<dbReference type="OrthoDB" id="3721973at2"/>
<dbReference type="EMBL" id="VFMO01000001">
    <property type="protein sequence ID" value="TQJ15510.1"/>
    <property type="molecule type" value="Genomic_DNA"/>
</dbReference>
<evidence type="ECO:0008006" key="3">
    <source>
        <dbReference type="Google" id="ProtNLM"/>
    </source>
</evidence>
<evidence type="ECO:0000313" key="2">
    <source>
        <dbReference type="Proteomes" id="UP000320806"/>
    </source>
</evidence>
<comment type="caution">
    <text evidence="1">The sequence shown here is derived from an EMBL/GenBank/DDBJ whole genome shotgun (WGS) entry which is preliminary data.</text>
</comment>
<organism evidence="1 2">
    <name type="scientific">Yimella lutea</name>
    <dbReference type="NCBI Taxonomy" id="587872"/>
    <lineage>
        <taxon>Bacteria</taxon>
        <taxon>Bacillati</taxon>
        <taxon>Actinomycetota</taxon>
        <taxon>Actinomycetes</taxon>
        <taxon>Micrococcales</taxon>
        <taxon>Dermacoccaceae</taxon>
        <taxon>Yimella</taxon>
    </lineage>
</organism>
<dbReference type="RefSeq" id="WP_141929049.1">
    <property type="nucleotide sequence ID" value="NZ_BAABCI010000036.1"/>
</dbReference>
<dbReference type="AlphaFoldDB" id="A0A542EJJ2"/>
<dbReference type="Proteomes" id="UP000320806">
    <property type="component" value="Unassembled WGS sequence"/>
</dbReference>
<protein>
    <recommendedName>
        <fullName evidence="3">Capsular polysaccharide biosynthesis protein</fullName>
    </recommendedName>
</protein>
<keyword evidence="2" id="KW-1185">Reference proteome</keyword>
<dbReference type="Pfam" id="PF07388">
    <property type="entry name" value="A-2_8-polyST"/>
    <property type="match status" value="1"/>
</dbReference>
<sequence>MKYVITGVRSKTHLVHIAAYIRRELESATGELDVAHIGGGRFLARSSVTPDDVRRFLPDHPRLRLTFPEGAARWHHEAANLTYIAVGAPGIKPWIRLRRDAPLRPIHVVVTDEGIGTYGDWRTRRDALARQGAHEPWRTVRPLAIRAADRGLTGERFAMYDKASEWALDEAIASEFRRLVPAAAVPGEPSDRVVFLSQPWVDLGILRRDAHLAHVAEIADAVGAQGLRLAVRPHPAQDSSIYAGYEVLDEAFTAEADPSIVHAAGVVGGTSTALLNLAALYRLPAARLVEPGLEHLEGELGADQRALLDTYLPKATEVRRWGGLQSSV</sequence>
<reference evidence="1 2" key="1">
    <citation type="submission" date="2019-06" db="EMBL/GenBank/DDBJ databases">
        <title>Sequencing the genomes of 1000 actinobacteria strains.</title>
        <authorList>
            <person name="Klenk H.-P."/>
        </authorList>
    </citation>
    <scope>NUCLEOTIDE SEQUENCE [LARGE SCALE GENOMIC DNA]</scope>
    <source>
        <strain evidence="1 2">DSM 19828</strain>
    </source>
</reference>
<accession>A0A542EJJ2</accession>
<evidence type="ECO:0000313" key="1">
    <source>
        <dbReference type="EMBL" id="TQJ15510.1"/>
    </source>
</evidence>
<gene>
    <name evidence="1" type="ORF">FB459_3066</name>
</gene>
<dbReference type="InterPro" id="IPR010866">
    <property type="entry name" value="A-2_8-polyST"/>
</dbReference>